<reference evidence="10" key="1">
    <citation type="submission" date="2020-01" db="EMBL/GenBank/DDBJ databases">
        <title>Genome sequence of Kobresia littledalei, the first chromosome-level genome in the family Cyperaceae.</title>
        <authorList>
            <person name="Qu G."/>
        </authorList>
    </citation>
    <scope>NUCLEOTIDE SEQUENCE</scope>
    <source>
        <strain evidence="10">C.B.Clarke</strain>
        <tissue evidence="10">Leaf</tissue>
    </source>
</reference>
<keyword evidence="4 7" id="KW-0443">Lipid metabolism</keyword>
<dbReference type="PROSITE" id="PS50968">
    <property type="entry name" value="BIOTINYL_LIPOYL"/>
    <property type="match status" value="1"/>
</dbReference>
<evidence type="ECO:0000256" key="6">
    <source>
        <dbReference type="ARBA" id="ARBA00023267"/>
    </source>
</evidence>
<feature type="compositionally biased region" description="Basic and acidic residues" evidence="8">
    <location>
        <begin position="65"/>
        <end position="84"/>
    </location>
</feature>
<comment type="pathway">
    <text evidence="1 7">Lipid metabolism; fatty acid biosynthesis.</text>
</comment>
<dbReference type="CDD" id="cd06850">
    <property type="entry name" value="biotinyl_domain"/>
    <property type="match status" value="1"/>
</dbReference>
<dbReference type="UniPathway" id="UPA00094"/>
<gene>
    <name evidence="10" type="ORF">FCM35_KLT12101</name>
</gene>
<dbReference type="GO" id="GO:0003989">
    <property type="term" value="F:acetyl-CoA carboxylase activity"/>
    <property type="evidence" value="ECO:0007669"/>
    <property type="project" value="InterPro"/>
</dbReference>
<dbReference type="AlphaFoldDB" id="A0A833VEZ6"/>
<keyword evidence="7" id="KW-0150">Chloroplast</keyword>
<dbReference type="Pfam" id="PF00364">
    <property type="entry name" value="Biotin_lipoyl"/>
    <property type="match status" value="1"/>
</dbReference>
<accession>A0A833VEZ6</accession>
<dbReference type="GO" id="GO:0006633">
    <property type="term" value="P:fatty acid biosynthetic process"/>
    <property type="evidence" value="ECO:0007669"/>
    <property type="project" value="UniProtKB-UniPathway"/>
</dbReference>
<dbReference type="PANTHER" id="PTHR43416">
    <property type="entry name" value="DIHYDROLIPOYLLYSINE-RESIDUE SUCCINYLTRANSFERASE COMPONENT OF 2-OXOGLUTARATE DEHYDROGENASE COMPLEX, MITOCHONDRIAL-RELATED"/>
    <property type="match status" value="1"/>
</dbReference>
<keyword evidence="11" id="KW-1185">Reference proteome</keyword>
<dbReference type="SUPFAM" id="SSF51230">
    <property type="entry name" value="Single hybrid motif"/>
    <property type="match status" value="1"/>
</dbReference>
<comment type="caution">
    <text evidence="10">The sequence shown here is derived from an EMBL/GenBank/DDBJ whole genome shotgun (WGS) entry which is preliminary data.</text>
</comment>
<keyword evidence="7" id="KW-0934">Plastid</keyword>
<keyword evidence="6 7" id="KW-0092">Biotin</keyword>
<evidence type="ECO:0000256" key="4">
    <source>
        <dbReference type="ARBA" id="ARBA00023098"/>
    </source>
</evidence>
<dbReference type="InterPro" id="IPR011053">
    <property type="entry name" value="Single_hybrid_motif"/>
</dbReference>
<evidence type="ECO:0000256" key="1">
    <source>
        <dbReference type="ARBA" id="ARBA00005194"/>
    </source>
</evidence>
<feature type="region of interest" description="Disordered" evidence="8">
    <location>
        <begin position="56"/>
        <end position="84"/>
    </location>
</feature>
<dbReference type="InterPro" id="IPR001249">
    <property type="entry name" value="AcCoA_biotinCC"/>
</dbReference>
<dbReference type="EMBL" id="SWLB01000023">
    <property type="protein sequence ID" value="KAF3323370.1"/>
    <property type="molecule type" value="Genomic_DNA"/>
</dbReference>
<keyword evidence="2 7" id="KW-0444">Lipid biosynthesis</keyword>
<keyword evidence="5 7" id="KW-0275">Fatty acid biosynthesis</keyword>
<feature type="compositionally biased region" description="Pro residues" evidence="8">
    <location>
        <begin position="133"/>
        <end position="161"/>
    </location>
</feature>
<dbReference type="GO" id="GO:0009507">
    <property type="term" value="C:chloroplast"/>
    <property type="evidence" value="ECO:0007669"/>
    <property type="project" value="UniProtKB-SubCell"/>
</dbReference>
<dbReference type="PROSITE" id="PS00188">
    <property type="entry name" value="BIOTIN"/>
    <property type="match status" value="1"/>
</dbReference>
<dbReference type="Proteomes" id="UP000623129">
    <property type="component" value="Unassembled WGS sequence"/>
</dbReference>
<comment type="subcellular location">
    <subcellularLocation>
        <location evidence="7">Plastid</location>
        <location evidence="7">Chloroplast</location>
    </subcellularLocation>
</comment>
<dbReference type="InterPro" id="IPR000089">
    <property type="entry name" value="Biotin_lipoyl"/>
</dbReference>
<evidence type="ECO:0000256" key="5">
    <source>
        <dbReference type="ARBA" id="ARBA00023160"/>
    </source>
</evidence>
<evidence type="ECO:0000256" key="2">
    <source>
        <dbReference type="ARBA" id="ARBA00022516"/>
    </source>
</evidence>
<feature type="compositionally biased region" description="Low complexity" evidence="8">
    <location>
        <begin position="162"/>
        <end position="180"/>
    </location>
</feature>
<feature type="region of interest" description="Disordered" evidence="8">
    <location>
        <begin position="131"/>
        <end position="194"/>
    </location>
</feature>
<evidence type="ECO:0000259" key="9">
    <source>
        <dbReference type="PROSITE" id="PS50968"/>
    </source>
</evidence>
<dbReference type="NCBIfam" id="TIGR00531">
    <property type="entry name" value="BCCP"/>
    <property type="match status" value="1"/>
</dbReference>
<evidence type="ECO:0000256" key="8">
    <source>
        <dbReference type="SAM" id="MobiDB-lite"/>
    </source>
</evidence>
<dbReference type="OrthoDB" id="196847at2759"/>
<evidence type="ECO:0000313" key="11">
    <source>
        <dbReference type="Proteomes" id="UP000623129"/>
    </source>
</evidence>
<proteinExistence type="predicted"/>
<protein>
    <recommendedName>
        <fullName evidence="7">Biotin carboxyl carrier protein of acetyl-CoA carboxylase</fullName>
    </recommendedName>
</protein>
<feature type="domain" description="Lipoyl-binding" evidence="9">
    <location>
        <begin position="192"/>
        <end position="268"/>
    </location>
</feature>
<sequence>MASISLPCPKCAVVPRILKAGPCLVGSVGFSASCPERDGRRFPVLKAHVKELSADSSLNSTTNHKKTEEDVFKNDVPKEPASKEPVSEAAISAFMDEATRLIMLVDTSDVSELQLKHDDFELVIRKKEALAQPTPPPPAPIQYAPYFPPQYAMPPPPPPAASDPAASAPSAPPAAAGLPALPAPSGPAKSSLPPLKSPMAGTFYRSPAPNAPPFVKVGDKVKKGQTVCIIEAMKLMNEIEADKDGTVVEILVEDAKPVGFGKPLLIIQP</sequence>
<dbReference type="FunFam" id="2.40.50.100:FF:000003">
    <property type="entry name" value="Acetyl-CoA carboxylase biotin carboxyl carrier protein"/>
    <property type="match status" value="1"/>
</dbReference>
<evidence type="ECO:0000256" key="3">
    <source>
        <dbReference type="ARBA" id="ARBA00022832"/>
    </source>
</evidence>
<organism evidence="10 11">
    <name type="scientific">Carex littledalei</name>
    <dbReference type="NCBI Taxonomy" id="544730"/>
    <lineage>
        <taxon>Eukaryota</taxon>
        <taxon>Viridiplantae</taxon>
        <taxon>Streptophyta</taxon>
        <taxon>Embryophyta</taxon>
        <taxon>Tracheophyta</taxon>
        <taxon>Spermatophyta</taxon>
        <taxon>Magnoliopsida</taxon>
        <taxon>Liliopsida</taxon>
        <taxon>Poales</taxon>
        <taxon>Cyperaceae</taxon>
        <taxon>Cyperoideae</taxon>
        <taxon>Cariceae</taxon>
        <taxon>Carex</taxon>
        <taxon>Carex subgen. Euthyceras</taxon>
    </lineage>
</organism>
<evidence type="ECO:0000313" key="10">
    <source>
        <dbReference type="EMBL" id="KAF3323370.1"/>
    </source>
</evidence>
<name>A0A833VEZ6_9POAL</name>
<dbReference type="InterPro" id="IPR050537">
    <property type="entry name" value="2-oxoacid_dehydrogenase"/>
</dbReference>
<dbReference type="PANTHER" id="PTHR43416:SF4">
    <property type="entry name" value="BIOTIN CARBOXYL CARRIER PROTEIN OF ACETYL-COA CARBOXYLASE 2, CHLOROPLASTIC"/>
    <property type="match status" value="1"/>
</dbReference>
<dbReference type="GO" id="GO:0009317">
    <property type="term" value="C:acetyl-CoA carboxylase complex"/>
    <property type="evidence" value="ECO:0007669"/>
    <property type="project" value="InterPro"/>
</dbReference>
<dbReference type="PRINTS" id="PR01071">
    <property type="entry name" value="ACOABIOTINCC"/>
</dbReference>
<dbReference type="InterPro" id="IPR001882">
    <property type="entry name" value="Biotin_BS"/>
</dbReference>
<comment type="function">
    <text evidence="7">This protein is a component of the acetyl coenzyme A carboxylase complex; first, biotin carboxylase catalyzes the carboxylation of the carrier protein and then the transcarboxylase transfers the carboxyl group to form malonyl-CoA.</text>
</comment>
<dbReference type="Gene3D" id="2.40.50.100">
    <property type="match status" value="1"/>
</dbReference>
<evidence type="ECO:0000256" key="7">
    <source>
        <dbReference type="RuleBase" id="RU364072"/>
    </source>
</evidence>
<keyword evidence="3 7" id="KW-0276">Fatty acid metabolism</keyword>